<dbReference type="InterPro" id="IPR017978">
    <property type="entry name" value="GPCR_3_C"/>
</dbReference>
<evidence type="ECO:0000256" key="14">
    <source>
        <dbReference type="ARBA" id="ARBA00023224"/>
    </source>
</evidence>
<keyword evidence="14" id="KW-0807">Transducer</keyword>
<dbReference type="FunFam" id="3.40.50.2300:FF:000152">
    <property type="entry name" value="G protein-coupled receptor class C group 6 member A"/>
    <property type="match status" value="1"/>
</dbReference>
<accession>A0A8C4RTC0</accession>
<dbReference type="PROSITE" id="PS50259">
    <property type="entry name" value="G_PROTEIN_RECEP_F3_4"/>
    <property type="match status" value="1"/>
</dbReference>
<evidence type="ECO:0000256" key="5">
    <source>
        <dbReference type="ARBA" id="ARBA00022692"/>
    </source>
</evidence>
<dbReference type="GO" id="GO:0004930">
    <property type="term" value="F:G protein-coupled receptor activity"/>
    <property type="evidence" value="ECO:0007669"/>
    <property type="project" value="UniProtKB-KW"/>
</dbReference>
<evidence type="ECO:0000256" key="17">
    <source>
        <dbReference type="SAM" id="SignalP"/>
    </source>
</evidence>
<evidence type="ECO:0000256" key="8">
    <source>
        <dbReference type="ARBA" id="ARBA00022989"/>
    </source>
</evidence>
<evidence type="ECO:0000256" key="1">
    <source>
        <dbReference type="ARBA" id="ARBA00004651"/>
    </source>
</evidence>
<comment type="similarity">
    <text evidence="2">Belongs to the G-protein coupled receptor 3 family.</text>
</comment>
<dbReference type="Pfam" id="PF07562">
    <property type="entry name" value="NCD3G"/>
    <property type="match status" value="1"/>
</dbReference>
<evidence type="ECO:0000256" key="9">
    <source>
        <dbReference type="ARBA" id="ARBA00023040"/>
    </source>
</evidence>
<dbReference type="PANTHER" id="PTHR24061">
    <property type="entry name" value="CALCIUM-SENSING RECEPTOR-RELATED"/>
    <property type="match status" value="1"/>
</dbReference>
<evidence type="ECO:0000256" key="13">
    <source>
        <dbReference type="ARBA" id="ARBA00023180"/>
    </source>
</evidence>
<evidence type="ECO:0000259" key="18">
    <source>
        <dbReference type="PROSITE" id="PS50259"/>
    </source>
</evidence>
<dbReference type="Proteomes" id="UP000694620">
    <property type="component" value="Chromosome 3"/>
</dbReference>
<evidence type="ECO:0000256" key="12">
    <source>
        <dbReference type="ARBA" id="ARBA00023170"/>
    </source>
</evidence>
<keyword evidence="12" id="KW-0675">Receptor</keyword>
<keyword evidence="13" id="KW-0325">Glycoprotein</keyword>
<dbReference type="InterPro" id="IPR000337">
    <property type="entry name" value="GPCR_3"/>
</dbReference>
<evidence type="ECO:0000256" key="4">
    <source>
        <dbReference type="ARBA" id="ARBA00022475"/>
    </source>
</evidence>
<dbReference type="Gene3D" id="2.10.50.30">
    <property type="entry name" value="GPCR, family 3, nine cysteines domain"/>
    <property type="match status" value="1"/>
</dbReference>
<keyword evidence="5 16" id="KW-0812">Transmembrane</keyword>
<dbReference type="Ensembl" id="ENSECRT00000005048.1">
    <property type="protein sequence ID" value="ENSECRP00000004965.1"/>
    <property type="gene ID" value="ENSECRG00000003356.1"/>
</dbReference>
<comment type="subunit">
    <text evidence="3">Homodimer; disulfide-linked.</text>
</comment>
<feature type="transmembrane region" description="Helical" evidence="16">
    <location>
        <begin position="617"/>
        <end position="640"/>
    </location>
</feature>
<feature type="domain" description="G-protein coupled receptors family 3 profile" evidence="18">
    <location>
        <begin position="582"/>
        <end position="842"/>
    </location>
</feature>
<evidence type="ECO:0000256" key="3">
    <source>
        <dbReference type="ARBA" id="ARBA00011748"/>
    </source>
</evidence>
<feature type="transmembrane region" description="Helical" evidence="16">
    <location>
        <begin position="652"/>
        <end position="673"/>
    </location>
</feature>
<dbReference type="Pfam" id="PF00003">
    <property type="entry name" value="7tm_3"/>
    <property type="match status" value="1"/>
</dbReference>
<evidence type="ECO:0000256" key="7">
    <source>
        <dbReference type="ARBA" id="ARBA00022729"/>
    </source>
</evidence>
<feature type="transmembrane region" description="Helical" evidence="16">
    <location>
        <begin position="737"/>
        <end position="758"/>
    </location>
</feature>
<proteinExistence type="inferred from homology"/>
<feature type="signal peptide" evidence="17">
    <location>
        <begin position="1"/>
        <end position="21"/>
    </location>
</feature>
<dbReference type="InterPro" id="IPR001828">
    <property type="entry name" value="ANF_lig-bd_rcpt"/>
</dbReference>
<dbReference type="SUPFAM" id="SSF53822">
    <property type="entry name" value="Periplasmic binding protein-like I"/>
    <property type="match status" value="1"/>
</dbReference>
<dbReference type="Pfam" id="PF01094">
    <property type="entry name" value="ANF_receptor"/>
    <property type="match status" value="1"/>
</dbReference>
<organism evidence="19 20">
    <name type="scientific">Erpetoichthys calabaricus</name>
    <name type="common">Rope fish</name>
    <name type="synonym">Calamoichthys calabaricus</name>
    <dbReference type="NCBI Taxonomy" id="27687"/>
    <lineage>
        <taxon>Eukaryota</taxon>
        <taxon>Metazoa</taxon>
        <taxon>Chordata</taxon>
        <taxon>Craniata</taxon>
        <taxon>Vertebrata</taxon>
        <taxon>Euteleostomi</taxon>
        <taxon>Actinopterygii</taxon>
        <taxon>Polypteriformes</taxon>
        <taxon>Polypteridae</taxon>
        <taxon>Erpetoichthys</taxon>
    </lineage>
</organism>
<keyword evidence="7 17" id="KW-0732">Signal</keyword>
<feature type="transmembrane region" description="Helical" evidence="16">
    <location>
        <begin position="581"/>
        <end position="605"/>
    </location>
</feature>
<dbReference type="InterPro" id="IPR011500">
    <property type="entry name" value="GPCR_3_9-Cys_dom"/>
</dbReference>
<sequence length="899" mass="100767">MAFLSIHYIYFSCLISGAALCDMSRSFNGVKARGDIIIGGLFPVHEKVIYTTGQEKPEPLACEAFDIAGFSGVLSMIYAIEMINNSSLLGDIRLGYEIYDTCAEVTTAVRATMNFIVKSNSSKDCLEPECTNSEYIPKVKAVVGASYSENSMAVARVLNLLLMTQVSYSSSAEILSDKVRFPAFLRTVPKDSYQTRAIAKLVKRSGWNWVGTIATDDDYGQAAIDSFISQATELNICIAFKQIIPAYLSDKTIDKRINETIKTLYKETKVKVIVVFAKPKHMIKLFSFLDKAAMSKIWIASDSWSTSSEVAKFPGIKDVKNIIGFMFKGGNLTSFSNFLKNLPTNEEYLNENVFLKEFMDLLPSCLANSTNSSNCLLNFKVGASEDERDILMKNFRPGIAYRTLLAVVAIANGIRDFYTREEYQNSTDFPPWKLLESIKNVTFTYEGQNISFDSSGDTNLGYQIVMWKTGNETLNLQNVVAEYDIENDALIFKSNETEKQIDSLKNIVSNCSDTCNKGQFKKTAEGQHTCCYECINCTENQYSNNTDMDQCLSCDTNKEWSSPGSARCSLKSLEYFTWDNGFAIVLLVLASLGAMFVIVTTIIFVRCRDTPIVKASGGTICYVILFCLLCSFFNSGLFVGKPCDILCKIRQMAFGLSFTCCVSCILVKSLKIILAFNFNPSLQNILRKAYKPVLIIVCCTGIQIIICITWLIIYSPHEERVPMPNTILLQCNEGSNVVFGLMLGYIALLAMICFICAFKGRKLPENYNEAKFITFGMLIYFIAWVIFVPIYVTTKGKYLQAVEMVVILISNYGILCCHFFPKCYVILFKKDHNTKDAFLQKIFEYSSRSASRISACSILSTDSLSSPKTLMFYANNNHTRAGLVHHIAPFERSFLICYL</sequence>
<evidence type="ECO:0000256" key="15">
    <source>
        <dbReference type="ARBA" id="ARBA00039774"/>
    </source>
</evidence>
<keyword evidence="20" id="KW-1185">Reference proteome</keyword>
<reference evidence="19" key="1">
    <citation type="submission" date="2021-06" db="EMBL/GenBank/DDBJ databases">
        <authorList>
            <consortium name="Wellcome Sanger Institute Data Sharing"/>
        </authorList>
    </citation>
    <scope>NUCLEOTIDE SEQUENCE [LARGE SCALE GENOMIC DNA]</scope>
</reference>
<evidence type="ECO:0000256" key="2">
    <source>
        <dbReference type="ARBA" id="ARBA00007242"/>
    </source>
</evidence>
<dbReference type="PANTHER" id="PTHR24061:SF5">
    <property type="entry name" value="G-PROTEIN COUPLED RECEPTOR FAMILY C GROUP 6 MEMBER A"/>
    <property type="match status" value="1"/>
</dbReference>
<keyword evidence="6" id="KW-0552">Olfaction</keyword>
<dbReference type="InterPro" id="IPR038550">
    <property type="entry name" value="GPCR_3_9-Cys_sf"/>
</dbReference>
<keyword evidence="10 16" id="KW-0472">Membrane</keyword>
<keyword evidence="6" id="KW-0716">Sensory transduction</keyword>
<evidence type="ECO:0000256" key="6">
    <source>
        <dbReference type="ARBA" id="ARBA00022725"/>
    </source>
</evidence>
<evidence type="ECO:0000256" key="16">
    <source>
        <dbReference type="SAM" id="Phobius"/>
    </source>
</evidence>
<feature type="transmembrane region" description="Helical" evidence="16">
    <location>
        <begin position="770"/>
        <end position="792"/>
    </location>
</feature>
<name>A0A8C4RTC0_ERPCA</name>
<comment type="subcellular location">
    <subcellularLocation>
        <location evidence="1">Cell membrane</location>
        <topology evidence="1">Multi-pass membrane protein</topology>
    </subcellularLocation>
</comment>
<feature type="transmembrane region" description="Helical" evidence="16">
    <location>
        <begin position="693"/>
        <end position="717"/>
    </location>
</feature>
<evidence type="ECO:0000313" key="20">
    <source>
        <dbReference type="Proteomes" id="UP000694620"/>
    </source>
</evidence>
<dbReference type="GO" id="GO:0007608">
    <property type="term" value="P:sensory perception of smell"/>
    <property type="evidence" value="ECO:0007669"/>
    <property type="project" value="UniProtKB-KW"/>
</dbReference>
<evidence type="ECO:0000256" key="11">
    <source>
        <dbReference type="ARBA" id="ARBA00023157"/>
    </source>
</evidence>
<reference evidence="19" key="2">
    <citation type="submission" date="2025-08" db="UniProtKB">
        <authorList>
            <consortium name="Ensembl"/>
        </authorList>
    </citation>
    <scope>IDENTIFICATION</scope>
</reference>
<evidence type="ECO:0000256" key="10">
    <source>
        <dbReference type="ARBA" id="ARBA00023136"/>
    </source>
</evidence>
<evidence type="ECO:0000313" key="19">
    <source>
        <dbReference type="Ensembl" id="ENSECRP00000004965.1"/>
    </source>
</evidence>
<feature type="transmembrane region" description="Helical" evidence="16">
    <location>
        <begin position="798"/>
        <end position="820"/>
    </location>
</feature>
<dbReference type="InterPro" id="IPR028082">
    <property type="entry name" value="Peripla_BP_I"/>
</dbReference>
<dbReference type="PRINTS" id="PR00592">
    <property type="entry name" value="CASENSINGR"/>
</dbReference>
<keyword evidence="8 16" id="KW-1133">Transmembrane helix</keyword>
<dbReference type="InterPro" id="IPR000068">
    <property type="entry name" value="GPCR_3_Ca_sens_rcpt-rel"/>
</dbReference>
<dbReference type="GeneTree" id="ENSGT00940000158416"/>
<reference evidence="19" key="3">
    <citation type="submission" date="2025-09" db="UniProtKB">
        <authorList>
            <consortium name="Ensembl"/>
        </authorList>
    </citation>
    <scope>IDENTIFICATION</scope>
</reference>
<dbReference type="GO" id="GO:0005886">
    <property type="term" value="C:plasma membrane"/>
    <property type="evidence" value="ECO:0007669"/>
    <property type="project" value="UniProtKB-SubCell"/>
</dbReference>
<keyword evidence="9" id="KW-0297">G-protein coupled receptor</keyword>
<protein>
    <recommendedName>
        <fullName evidence="15">G-protein coupled receptor family C group 6 member A</fullName>
    </recommendedName>
</protein>
<dbReference type="Gene3D" id="3.40.50.2300">
    <property type="match status" value="2"/>
</dbReference>
<gene>
    <name evidence="19" type="primary">GPRC6A</name>
    <name evidence="19" type="synonym">gprc6a</name>
</gene>
<dbReference type="PRINTS" id="PR00248">
    <property type="entry name" value="GPCRMGR"/>
</dbReference>
<dbReference type="FunFam" id="2.10.50.30:FF:000004">
    <property type="entry name" value="Taste receptor type 1 member 3-like protein"/>
    <property type="match status" value="1"/>
</dbReference>
<dbReference type="AlphaFoldDB" id="A0A8C4RTC0"/>
<keyword evidence="4" id="KW-1003">Cell membrane</keyword>
<feature type="chain" id="PRO_5034100743" description="G-protein coupled receptor family C group 6 member A" evidence="17">
    <location>
        <begin position="22"/>
        <end position="899"/>
    </location>
</feature>
<keyword evidence="11" id="KW-1015">Disulfide bond</keyword>